<dbReference type="Proteomes" id="UP001231924">
    <property type="component" value="Unassembled WGS sequence"/>
</dbReference>
<accession>A0ABT7MFK6</accession>
<organism evidence="1 2">
    <name type="scientific">Actinomycetospora termitidis</name>
    <dbReference type="NCBI Taxonomy" id="3053470"/>
    <lineage>
        <taxon>Bacteria</taxon>
        <taxon>Bacillati</taxon>
        <taxon>Actinomycetota</taxon>
        <taxon>Actinomycetes</taxon>
        <taxon>Pseudonocardiales</taxon>
        <taxon>Pseudonocardiaceae</taxon>
        <taxon>Actinomycetospora</taxon>
    </lineage>
</organism>
<proteinExistence type="predicted"/>
<reference evidence="1 2" key="1">
    <citation type="submission" date="2023-06" db="EMBL/GenBank/DDBJ databases">
        <title>Actinomycetospora Odt1-22.</title>
        <authorList>
            <person name="Supong K."/>
        </authorList>
    </citation>
    <scope>NUCLEOTIDE SEQUENCE [LARGE SCALE GENOMIC DNA]</scope>
    <source>
        <strain evidence="1 2">Odt1-22</strain>
    </source>
</reference>
<protein>
    <submittedName>
        <fullName evidence="1">Uncharacterized protein</fullName>
    </submittedName>
</protein>
<dbReference type="RefSeq" id="WP_286056046.1">
    <property type="nucleotide sequence ID" value="NZ_JASVWF010000007.1"/>
</dbReference>
<comment type="caution">
    <text evidence="1">The sequence shown here is derived from an EMBL/GenBank/DDBJ whole genome shotgun (WGS) entry which is preliminary data.</text>
</comment>
<gene>
    <name evidence="1" type="ORF">QRT03_26020</name>
</gene>
<dbReference type="EMBL" id="JASVWF010000007">
    <property type="protein sequence ID" value="MDL5159451.1"/>
    <property type="molecule type" value="Genomic_DNA"/>
</dbReference>
<evidence type="ECO:0000313" key="1">
    <source>
        <dbReference type="EMBL" id="MDL5159451.1"/>
    </source>
</evidence>
<evidence type="ECO:0000313" key="2">
    <source>
        <dbReference type="Proteomes" id="UP001231924"/>
    </source>
</evidence>
<name>A0ABT7MFK6_9PSEU</name>
<keyword evidence="2" id="KW-1185">Reference proteome</keyword>
<sequence>MDGDVDAAVAEAFEDGWNQGFTAAGGGCSCPHRDGCPAGGQDEAPSWWRRWLDAVTS</sequence>